<accession>A0A174SF14</accession>
<evidence type="ECO:0000313" key="1">
    <source>
        <dbReference type="EMBL" id="CUP96273.1"/>
    </source>
</evidence>
<organism evidence="1 2">
    <name type="scientific">Bacteroides thetaiotaomicron</name>
    <dbReference type="NCBI Taxonomy" id="818"/>
    <lineage>
        <taxon>Bacteria</taxon>
        <taxon>Pseudomonadati</taxon>
        <taxon>Bacteroidota</taxon>
        <taxon>Bacteroidia</taxon>
        <taxon>Bacteroidales</taxon>
        <taxon>Bacteroidaceae</taxon>
        <taxon>Bacteroides</taxon>
    </lineage>
</organism>
<name>A0A174SF14_BACT4</name>
<protein>
    <submittedName>
        <fullName evidence="1">Uncharacterized protein</fullName>
    </submittedName>
</protein>
<dbReference type="AlphaFoldDB" id="A0A174SF14"/>
<reference evidence="1 2" key="1">
    <citation type="submission" date="2015-09" db="EMBL/GenBank/DDBJ databases">
        <authorList>
            <consortium name="Pathogen Informatics"/>
        </authorList>
    </citation>
    <scope>NUCLEOTIDE SEQUENCE [LARGE SCALE GENOMIC DNA]</scope>
    <source>
        <strain evidence="1 2">2789STDY5834945</strain>
    </source>
</reference>
<dbReference type="Proteomes" id="UP000095541">
    <property type="component" value="Unassembled WGS sequence"/>
</dbReference>
<dbReference type="EMBL" id="CZBI01000003">
    <property type="protein sequence ID" value="CUP96273.1"/>
    <property type="molecule type" value="Genomic_DNA"/>
</dbReference>
<evidence type="ECO:0000313" key="2">
    <source>
        <dbReference type="Proteomes" id="UP000095541"/>
    </source>
</evidence>
<dbReference type="RefSeq" id="WP_155521387.1">
    <property type="nucleotide sequence ID" value="NZ_CZBI01000003.1"/>
</dbReference>
<gene>
    <name evidence="1" type="ORF">ERS852557_02259</name>
</gene>
<proteinExistence type="predicted"/>
<sequence length="227" mass="25567">MKRKILFILFMCVGYICVYAQGKDGSSYYNAISIMIQNNRFSFFDTKNTAVATGAYTPYYQEFPDGSYRWTEGKVVYYRFETTREGDFIIHNWGSGLKCTNLFLVTPINPSILPEPMAFSYPVFTLASFEKGDFYLPDDQELSEDFSGMQGYIYVPSLPAGIYYIIAGGWKGGNMGMADGNIRTTLIASFSNAVPPEAPLLPESVNLSPVQYKYDLSGNRIKTIKKQ</sequence>